<dbReference type="GO" id="GO:0005829">
    <property type="term" value="C:cytosol"/>
    <property type="evidence" value="ECO:0007669"/>
    <property type="project" value="TreeGrafter"/>
</dbReference>
<accession>A0A0U5ASS2</accession>
<evidence type="ECO:0000256" key="4">
    <source>
        <dbReference type="ARBA" id="ARBA00023163"/>
    </source>
</evidence>
<dbReference type="InterPro" id="IPR036388">
    <property type="entry name" value="WH-like_DNA-bd_sf"/>
</dbReference>
<dbReference type="EMBL" id="AP017312">
    <property type="protein sequence ID" value="BAU26869.1"/>
    <property type="molecule type" value="Genomic_DNA"/>
</dbReference>
<comment type="similarity">
    <text evidence="1">Belongs to the LysR transcriptional regulatory family.</text>
</comment>
<keyword evidence="6" id="KW-1185">Reference proteome</keyword>
<dbReference type="AlphaFoldDB" id="A0A0U5ASS2"/>
<evidence type="ECO:0000256" key="3">
    <source>
        <dbReference type="ARBA" id="ARBA00023125"/>
    </source>
</evidence>
<sequence>MEFRQLEYFTEVAKQLNFTKAAEQLCIAQSAISKSIKKLEEDLGVLLFNRIDKKVMLTAEGEVLLRHARRILEQVRHAREEIEEMRGLEKGEVRIGLPSMVGSYYFPNIILDFKKRYPHLQFKLYEQGTMKVQRMLSNGDIDMGVIIQDTIADDLEAVPFLEEEMCVCVPKGHLFAERASVTYEEVAREPLVLFQEGYFQRELIVEAGHKAGIPLAVQFETNQISLLKSLVVRGSGITLFLNMVVANDPDLVAVSLQPPVYLKLAIAWKKHAYLSIANQEFLSFLMERTAAR</sequence>
<organism evidence="5 6">
    <name type="scientific">Aneurinibacillus soli</name>
    <dbReference type="NCBI Taxonomy" id="1500254"/>
    <lineage>
        <taxon>Bacteria</taxon>
        <taxon>Bacillati</taxon>
        <taxon>Bacillota</taxon>
        <taxon>Bacilli</taxon>
        <taxon>Bacillales</taxon>
        <taxon>Paenibacillaceae</taxon>
        <taxon>Aneurinibacillus group</taxon>
        <taxon>Aneurinibacillus</taxon>
    </lineage>
</organism>
<protein>
    <submittedName>
        <fullName evidence="5">HTH-type transcriptional regulator CynR</fullName>
    </submittedName>
</protein>
<dbReference type="GO" id="GO:0003700">
    <property type="term" value="F:DNA-binding transcription factor activity"/>
    <property type="evidence" value="ECO:0007669"/>
    <property type="project" value="InterPro"/>
</dbReference>
<evidence type="ECO:0000313" key="6">
    <source>
        <dbReference type="Proteomes" id="UP000217696"/>
    </source>
</evidence>
<dbReference type="Proteomes" id="UP000217696">
    <property type="component" value="Chromosome"/>
</dbReference>
<dbReference type="OrthoDB" id="9803735at2"/>
<keyword evidence="2" id="KW-0805">Transcription regulation</keyword>
<evidence type="ECO:0000313" key="5">
    <source>
        <dbReference type="EMBL" id="BAU26869.1"/>
    </source>
</evidence>
<dbReference type="InterPro" id="IPR036390">
    <property type="entry name" value="WH_DNA-bd_sf"/>
</dbReference>
<dbReference type="Pfam" id="PF00126">
    <property type="entry name" value="HTH_1"/>
    <property type="match status" value="1"/>
</dbReference>
<dbReference type="PANTHER" id="PTHR30419">
    <property type="entry name" value="HTH-TYPE TRANSCRIPTIONAL REGULATOR YBHD"/>
    <property type="match status" value="1"/>
</dbReference>
<dbReference type="SUPFAM" id="SSF46785">
    <property type="entry name" value="Winged helix' DNA-binding domain"/>
    <property type="match status" value="1"/>
</dbReference>
<gene>
    <name evidence="5" type="primary">cynR_2</name>
    <name evidence="5" type="ORF">CB4_01038</name>
</gene>
<evidence type="ECO:0000256" key="1">
    <source>
        <dbReference type="ARBA" id="ARBA00009437"/>
    </source>
</evidence>
<proteinExistence type="inferred from homology"/>
<dbReference type="Pfam" id="PF03466">
    <property type="entry name" value="LysR_substrate"/>
    <property type="match status" value="1"/>
</dbReference>
<dbReference type="InterPro" id="IPR005119">
    <property type="entry name" value="LysR_subst-bd"/>
</dbReference>
<evidence type="ECO:0000256" key="2">
    <source>
        <dbReference type="ARBA" id="ARBA00023015"/>
    </source>
</evidence>
<dbReference type="GO" id="GO:0003677">
    <property type="term" value="F:DNA binding"/>
    <property type="evidence" value="ECO:0007669"/>
    <property type="project" value="UniProtKB-KW"/>
</dbReference>
<dbReference type="PANTHER" id="PTHR30419:SF8">
    <property type="entry name" value="NITROGEN ASSIMILATION TRANSCRIPTIONAL ACTIVATOR-RELATED"/>
    <property type="match status" value="1"/>
</dbReference>
<dbReference type="FunFam" id="1.10.10.10:FF:000001">
    <property type="entry name" value="LysR family transcriptional regulator"/>
    <property type="match status" value="1"/>
</dbReference>
<dbReference type="Gene3D" id="3.40.190.290">
    <property type="match status" value="1"/>
</dbReference>
<name>A0A0U5ASS2_9BACL</name>
<dbReference type="SUPFAM" id="SSF53850">
    <property type="entry name" value="Periplasmic binding protein-like II"/>
    <property type="match status" value="1"/>
</dbReference>
<keyword evidence="4" id="KW-0804">Transcription</keyword>
<dbReference type="RefSeq" id="WP_096463868.1">
    <property type="nucleotide sequence ID" value="NZ_AP017312.1"/>
</dbReference>
<dbReference type="Gene3D" id="1.10.10.10">
    <property type="entry name" value="Winged helix-like DNA-binding domain superfamily/Winged helix DNA-binding domain"/>
    <property type="match status" value="1"/>
</dbReference>
<dbReference type="InterPro" id="IPR000847">
    <property type="entry name" value="LysR_HTH_N"/>
</dbReference>
<keyword evidence="3" id="KW-0238">DNA-binding</keyword>
<dbReference type="InterPro" id="IPR050950">
    <property type="entry name" value="HTH-type_LysR_regulators"/>
</dbReference>
<dbReference type="CDD" id="cd05466">
    <property type="entry name" value="PBP2_LTTR_substrate"/>
    <property type="match status" value="1"/>
</dbReference>
<dbReference type="KEGG" id="asoc:CB4_01038"/>
<dbReference type="PROSITE" id="PS50931">
    <property type="entry name" value="HTH_LYSR"/>
    <property type="match status" value="1"/>
</dbReference>
<reference evidence="5 6" key="1">
    <citation type="submission" date="2015-12" db="EMBL/GenBank/DDBJ databases">
        <title>Genome sequence of Aneurinibacillus soli.</title>
        <authorList>
            <person name="Lee J.S."/>
            <person name="Lee K.C."/>
            <person name="Kim K.K."/>
            <person name="Lee B.W."/>
        </authorList>
    </citation>
    <scope>NUCLEOTIDE SEQUENCE [LARGE SCALE GENOMIC DNA]</scope>
    <source>
        <strain evidence="5 6">CB4</strain>
    </source>
</reference>
<dbReference type="PRINTS" id="PR00039">
    <property type="entry name" value="HTHLYSR"/>
</dbReference>